<dbReference type="OrthoDB" id="539810at2759"/>
<proteinExistence type="predicted"/>
<dbReference type="PANTHER" id="PTHR46082:SF11">
    <property type="entry name" value="AAA+ ATPASE DOMAIN-CONTAINING PROTEIN-RELATED"/>
    <property type="match status" value="1"/>
</dbReference>
<organism evidence="1 2">
    <name type="scientific">Pholiota conissans</name>
    <dbReference type="NCBI Taxonomy" id="109636"/>
    <lineage>
        <taxon>Eukaryota</taxon>
        <taxon>Fungi</taxon>
        <taxon>Dikarya</taxon>
        <taxon>Basidiomycota</taxon>
        <taxon>Agaricomycotina</taxon>
        <taxon>Agaricomycetes</taxon>
        <taxon>Agaricomycetidae</taxon>
        <taxon>Agaricales</taxon>
        <taxon>Agaricineae</taxon>
        <taxon>Strophariaceae</taxon>
        <taxon>Pholiota</taxon>
    </lineage>
</organism>
<evidence type="ECO:0000313" key="1">
    <source>
        <dbReference type="EMBL" id="KAF9474141.1"/>
    </source>
</evidence>
<keyword evidence="2" id="KW-1185">Reference proteome</keyword>
<dbReference type="EMBL" id="MU155395">
    <property type="protein sequence ID" value="KAF9474141.1"/>
    <property type="molecule type" value="Genomic_DNA"/>
</dbReference>
<evidence type="ECO:0000313" key="2">
    <source>
        <dbReference type="Proteomes" id="UP000807469"/>
    </source>
</evidence>
<dbReference type="InterPro" id="IPR011990">
    <property type="entry name" value="TPR-like_helical_dom_sf"/>
</dbReference>
<evidence type="ECO:0008006" key="3">
    <source>
        <dbReference type="Google" id="ProtNLM"/>
    </source>
</evidence>
<protein>
    <recommendedName>
        <fullName evidence="3">Kinesin light chain</fullName>
    </recommendedName>
</protein>
<gene>
    <name evidence="1" type="ORF">BDN70DRAFT_816206</name>
</gene>
<dbReference type="SUPFAM" id="SSF48452">
    <property type="entry name" value="TPR-like"/>
    <property type="match status" value="1"/>
</dbReference>
<dbReference type="PANTHER" id="PTHR46082">
    <property type="entry name" value="ATP/GTP-BINDING PROTEIN-RELATED"/>
    <property type="match status" value="1"/>
</dbReference>
<dbReference type="AlphaFoldDB" id="A0A9P6CP26"/>
<dbReference type="InterPro" id="IPR053137">
    <property type="entry name" value="NLR-like"/>
</dbReference>
<dbReference type="Proteomes" id="UP000807469">
    <property type="component" value="Unassembled WGS sequence"/>
</dbReference>
<reference evidence="1" key="1">
    <citation type="submission" date="2020-11" db="EMBL/GenBank/DDBJ databases">
        <authorList>
            <consortium name="DOE Joint Genome Institute"/>
            <person name="Ahrendt S."/>
            <person name="Riley R."/>
            <person name="Andreopoulos W."/>
            <person name="Labutti K."/>
            <person name="Pangilinan J."/>
            <person name="Ruiz-Duenas F.J."/>
            <person name="Barrasa J.M."/>
            <person name="Sanchez-Garcia M."/>
            <person name="Camarero S."/>
            <person name="Miyauchi S."/>
            <person name="Serrano A."/>
            <person name="Linde D."/>
            <person name="Babiker R."/>
            <person name="Drula E."/>
            <person name="Ayuso-Fernandez I."/>
            <person name="Pacheco R."/>
            <person name="Padilla G."/>
            <person name="Ferreira P."/>
            <person name="Barriuso J."/>
            <person name="Kellner H."/>
            <person name="Castanera R."/>
            <person name="Alfaro M."/>
            <person name="Ramirez L."/>
            <person name="Pisabarro A.G."/>
            <person name="Kuo A."/>
            <person name="Tritt A."/>
            <person name="Lipzen A."/>
            <person name="He G."/>
            <person name="Yan M."/>
            <person name="Ng V."/>
            <person name="Cullen D."/>
            <person name="Martin F."/>
            <person name="Rosso M.-N."/>
            <person name="Henrissat B."/>
            <person name="Hibbett D."/>
            <person name="Martinez A.T."/>
            <person name="Grigoriev I.V."/>
        </authorList>
    </citation>
    <scope>NUCLEOTIDE SEQUENCE</scope>
    <source>
        <strain evidence="1">CIRM-BRFM 674</strain>
    </source>
</reference>
<dbReference type="Pfam" id="PF13374">
    <property type="entry name" value="TPR_10"/>
    <property type="match status" value="2"/>
</dbReference>
<accession>A0A9P6CP26</accession>
<dbReference type="Gene3D" id="1.25.40.10">
    <property type="entry name" value="Tetratricopeptide repeat domain"/>
    <property type="match status" value="1"/>
</dbReference>
<comment type="caution">
    <text evidence="1">The sequence shown here is derived from an EMBL/GenBank/DDBJ whole genome shotgun (WGS) entry which is preliminary data.</text>
</comment>
<name>A0A9P6CP26_9AGAR</name>
<sequence>MQKCVLSIIALSVSFEIEDYKYHCSLLQHISKSRRSLDIGNVTSSILQRIAHVYSEQGHWDKAEELQVEVMKKRKQVLGDNHPDTLTSMANLATTYWNQGHWKEAEGLQVEVVEKRKQVLGEDHPHTLQSMENLAVMYHTTGCRVEAEGLDAVVKKAKKQHNQ</sequence>